<feature type="transmembrane region" description="Helical" evidence="2">
    <location>
        <begin position="123"/>
        <end position="145"/>
    </location>
</feature>
<dbReference type="RefSeq" id="WP_090609886.1">
    <property type="nucleotide sequence ID" value="NZ_CTEE01000002.1"/>
</dbReference>
<feature type="compositionally biased region" description="Basic and acidic residues" evidence="1">
    <location>
        <begin position="72"/>
        <end position="82"/>
    </location>
</feature>
<organism evidence="3 4">
    <name type="scientific">Mycobacterium lentiflavum</name>
    <dbReference type="NCBI Taxonomy" id="141349"/>
    <lineage>
        <taxon>Bacteria</taxon>
        <taxon>Bacillati</taxon>
        <taxon>Actinomycetota</taxon>
        <taxon>Actinomycetes</taxon>
        <taxon>Mycobacteriales</taxon>
        <taxon>Mycobacteriaceae</taxon>
        <taxon>Mycobacterium</taxon>
        <taxon>Mycobacterium simiae complex</taxon>
    </lineage>
</organism>
<evidence type="ECO:0000313" key="4">
    <source>
        <dbReference type="Proteomes" id="UP000199251"/>
    </source>
</evidence>
<name>A0A0E4H352_MYCLN</name>
<dbReference type="EMBL" id="CTEE01000002">
    <property type="protein sequence ID" value="CQD24213.1"/>
    <property type="molecule type" value="Genomic_DNA"/>
</dbReference>
<evidence type="ECO:0000256" key="1">
    <source>
        <dbReference type="SAM" id="MobiDB-lite"/>
    </source>
</evidence>
<dbReference type="STRING" id="141349.BN1232_06106"/>
<evidence type="ECO:0000256" key="2">
    <source>
        <dbReference type="SAM" id="Phobius"/>
    </source>
</evidence>
<gene>
    <name evidence="3" type="ORF">BN1232_06106</name>
</gene>
<feature type="region of interest" description="Disordered" evidence="1">
    <location>
        <begin position="1"/>
        <end position="20"/>
    </location>
</feature>
<evidence type="ECO:0000313" key="3">
    <source>
        <dbReference type="EMBL" id="CQD24213.1"/>
    </source>
</evidence>
<evidence type="ECO:0008006" key="5">
    <source>
        <dbReference type="Google" id="ProtNLM"/>
    </source>
</evidence>
<reference evidence="3 4" key="1">
    <citation type="submission" date="2015-03" db="EMBL/GenBank/DDBJ databases">
        <authorList>
            <person name="Urmite Genomes"/>
        </authorList>
    </citation>
    <scope>NUCLEOTIDE SEQUENCE [LARGE SCALE GENOMIC DNA]</scope>
    <source>
        <strain evidence="3 4">CSUR P1491</strain>
    </source>
</reference>
<keyword evidence="2" id="KW-0812">Transmembrane</keyword>
<feature type="region of interest" description="Disordered" evidence="1">
    <location>
        <begin position="323"/>
        <end position="359"/>
    </location>
</feature>
<dbReference type="Proteomes" id="UP000199251">
    <property type="component" value="Unassembled WGS sequence"/>
</dbReference>
<dbReference type="AlphaFoldDB" id="A0A0E4H352"/>
<dbReference type="OrthoDB" id="4526353at2"/>
<keyword evidence="2" id="KW-1133">Transmembrane helix</keyword>
<proteinExistence type="predicted"/>
<protein>
    <recommendedName>
        <fullName evidence="5">F5/8 type C domain-containing protein</fullName>
    </recommendedName>
</protein>
<sequence length="374" mass="38838">MTDRRALVDLDAPADSEAAHDNAAWASGLFAADKRPPGSEAAPAADEDGHDAERGGDVDPAPANDDQSAAHQEADPRQDATHEHATAIPEPVDLSALTAMATLAPSTTDTDDDPATATPGRSWAIALGILTAVFAIVTASILVIFSPDDPRPPKQHAVPLLPVGAPTATPQAGPTSNDDIIIPYTATAAGCYPGSTSPKALEETATDSAWVCVRGFGGSGGGSDGQVLKIQLGDEMTGPRFYKISEIEVTPGWIPKTPGGKDEWTKHRVPTLIRYVFNDSTDPRREPTVWDVDTHNAHGPVPYRGTQPVLASAITVVILATSPAPKDVPTTSPTPTSADLPGFDSPTPSPTDGPAEPSDATFALSLLQVKGRLP</sequence>
<feature type="region of interest" description="Disordered" evidence="1">
    <location>
        <begin position="29"/>
        <end position="82"/>
    </location>
</feature>
<accession>A0A0E4H352</accession>
<keyword evidence="2" id="KW-0472">Membrane</keyword>